<evidence type="ECO:0000256" key="6">
    <source>
        <dbReference type="ARBA" id="ARBA00029999"/>
    </source>
</evidence>
<gene>
    <name evidence="9" type="ORF">CVLEPA_LOCUS20942</name>
</gene>
<evidence type="ECO:0000313" key="9">
    <source>
        <dbReference type="EMBL" id="CAK8688941.1"/>
    </source>
</evidence>
<evidence type="ECO:0000256" key="2">
    <source>
        <dbReference type="ARBA" id="ARBA00012646"/>
    </source>
</evidence>
<evidence type="ECO:0000256" key="1">
    <source>
        <dbReference type="ARBA" id="ARBA00000032"/>
    </source>
</evidence>
<comment type="caution">
    <text evidence="9">The sequence shown here is derived from an EMBL/GenBank/DDBJ whole genome shotgun (WGS) entry which is preliminary data.</text>
</comment>
<keyword evidence="5" id="KW-0378">Hydrolase</keyword>
<keyword evidence="10" id="KW-1185">Reference proteome</keyword>
<evidence type="ECO:0000259" key="8">
    <source>
        <dbReference type="Pfam" id="PF00149"/>
    </source>
</evidence>
<reference evidence="9 10" key="1">
    <citation type="submission" date="2024-02" db="EMBL/GenBank/DDBJ databases">
        <authorList>
            <person name="Daric V."/>
            <person name="Darras S."/>
        </authorList>
    </citation>
    <scope>NUCLEOTIDE SEQUENCE [LARGE SCALE GENOMIC DNA]</scope>
</reference>
<dbReference type="Pfam" id="PF00149">
    <property type="entry name" value="Metallophos"/>
    <property type="match status" value="1"/>
</dbReference>
<comment type="catalytic activity">
    <reaction evidence="1">
        <text>a phosphate monoester + H2O = an alcohol + phosphate</text>
        <dbReference type="Rhea" id="RHEA:15017"/>
        <dbReference type="ChEBI" id="CHEBI:15377"/>
        <dbReference type="ChEBI" id="CHEBI:30879"/>
        <dbReference type="ChEBI" id="CHEBI:43474"/>
        <dbReference type="ChEBI" id="CHEBI:67140"/>
        <dbReference type="EC" id="3.1.3.2"/>
    </reaction>
</comment>
<dbReference type="InterPro" id="IPR004843">
    <property type="entry name" value="Calcineurin-like_PHP"/>
</dbReference>
<protein>
    <recommendedName>
        <fullName evidence="3">Tartrate-resistant acid phosphatase type 5</fullName>
        <ecNumber evidence="2">3.1.3.2</ecNumber>
    </recommendedName>
    <alternativeName>
        <fullName evidence="7">Tartrate-resistant acid ATPase</fullName>
    </alternativeName>
    <alternativeName>
        <fullName evidence="6">Type 5 acid phosphatase</fullName>
    </alternativeName>
</protein>
<dbReference type="CDD" id="cd07378">
    <property type="entry name" value="MPP_ACP5"/>
    <property type="match status" value="1"/>
</dbReference>
<dbReference type="PANTHER" id="PTHR10161:SF14">
    <property type="entry name" value="TARTRATE-RESISTANT ACID PHOSPHATASE TYPE 5"/>
    <property type="match status" value="1"/>
</dbReference>
<accession>A0ABP0GAX0</accession>
<dbReference type="Gene3D" id="3.60.21.10">
    <property type="match status" value="1"/>
</dbReference>
<keyword evidence="4" id="KW-0732">Signal</keyword>
<proteinExistence type="predicted"/>
<evidence type="ECO:0000256" key="3">
    <source>
        <dbReference type="ARBA" id="ARBA00015822"/>
    </source>
</evidence>
<name>A0ABP0GAX0_CLALP</name>
<dbReference type="Proteomes" id="UP001642483">
    <property type="component" value="Unassembled WGS sequence"/>
</dbReference>
<evidence type="ECO:0000256" key="5">
    <source>
        <dbReference type="ARBA" id="ARBA00022801"/>
    </source>
</evidence>
<dbReference type="EMBL" id="CAWYQH010000108">
    <property type="protein sequence ID" value="CAK8688941.1"/>
    <property type="molecule type" value="Genomic_DNA"/>
</dbReference>
<dbReference type="InterPro" id="IPR024927">
    <property type="entry name" value="Acid_PPase"/>
</dbReference>
<evidence type="ECO:0000313" key="10">
    <source>
        <dbReference type="Proteomes" id="UP001642483"/>
    </source>
</evidence>
<feature type="domain" description="Calcineurin-like phosphoesterase" evidence="8">
    <location>
        <begin position="131"/>
        <end position="348"/>
    </location>
</feature>
<evidence type="ECO:0000256" key="4">
    <source>
        <dbReference type="ARBA" id="ARBA00022729"/>
    </source>
</evidence>
<evidence type="ECO:0000256" key="7">
    <source>
        <dbReference type="ARBA" id="ARBA00031589"/>
    </source>
</evidence>
<dbReference type="PANTHER" id="PTHR10161">
    <property type="entry name" value="TARTRATE-RESISTANT ACID PHOSPHATASE TYPE 5"/>
    <property type="match status" value="1"/>
</dbReference>
<dbReference type="SUPFAM" id="SSF56300">
    <property type="entry name" value="Metallo-dependent phosphatases"/>
    <property type="match status" value="1"/>
</dbReference>
<sequence length="508" mass="58439">MSRILFGYGYMRNSALKHRKIFGVVLCLLFGAFLYRTHTTEGRAGKLFAMKMDYDVTQGIDLDLVPNNLDREELEHLAIGEARRARMDNERAVETIIEVEEDLLDEVRAEINGSLLSRKPVYDTNGNEIGLRFLILSDWGYGSNQPSPSKLLRNIGSGMANLSSQYDCSFILTLGDHFSDRGVKTVDDRHFKIAYEDVFNQQSLHKPWYAVAGDLDYKGSVRTQIKYSDLSRRWSFKSKYYKWSARLPTFQNVTVDFVMIDTVQLCGRVPPSGLKQPRGPDNKTAADEQWWWIEQTLNSSRAQYLIAAGHYPVYSGGRHGSTNCLVERLVPLLQKYHVTAYFSGHDHSVQHIKSSGKGGVHYFVTGAASGMPDRPDNFDKIYKSVRYFWTNNINNSTGAFTYCDVRKNYMTVAFVYSDKTVLYLTKLLPRYHNTNQAPQEDVAFSQARPKVPTKSIKAPIHQNPPNRNHDIYFDHHRLRPKSFQQLQQEQQQLALRKVRTMMNKYKRP</sequence>
<dbReference type="InterPro" id="IPR051558">
    <property type="entry name" value="Metallophosphoesterase_PAP"/>
</dbReference>
<dbReference type="InterPro" id="IPR029052">
    <property type="entry name" value="Metallo-depent_PP-like"/>
</dbReference>
<organism evidence="9 10">
    <name type="scientific">Clavelina lepadiformis</name>
    <name type="common">Light-bulb sea squirt</name>
    <name type="synonym">Ascidia lepadiformis</name>
    <dbReference type="NCBI Taxonomy" id="159417"/>
    <lineage>
        <taxon>Eukaryota</taxon>
        <taxon>Metazoa</taxon>
        <taxon>Chordata</taxon>
        <taxon>Tunicata</taxon>
        <taxon>Ascidiacea</taxon>
        <taxon>Aplousobranchia</taxon>
        <taxon>Clavelinidae</taxon>
        <taxon>Clavelina</taxon>
    </lineage>
</organism>
<dbReference type="EC" id="3.1.3.2" evidence="2"/>